<sequence length="595" mass="63993">MWRIKAAGLVSGFVITCAGYYKVFALEMLSARAAQEKRYEDIEQRLLAAARDAMKAAPAEHYVQRSRHITASTHVLATRLTHNTAERVTVGNTPLHVLHLCDVQCVAPLFASCVSLTTMTIHLKYVASSTALEALLCAAATSPTLTHISVIGGVTSMESVAVASGLAAFTWNERVHAQRVLRADATSESPLPRTVRRVPSALEVYPVMSAEAMREQRVWRATATQRFLTPLPMETAKGWCDVAGTLHSLSAGHAGFASGVTGIVSGFSALEEATAALLLDGLRRAHRIISAEVRLCVVTVDARRAGQRLAHEATKAAAHHRQQRLLRLTQSAGLSQTGLAHPSPTATFTAAASSCITAATNLENAILALAAATASAPRPRQTHKHDVTSAREGRDDGDVTPTTHSAATSVNGITPTRRRSGGERESDSAAAFHEAATSASSSSRRASRSAHAAADSVHRSLSMDLGEGDHSSARHSRARARMEPAAHRCEGSHLQVSHTQMPSSVSLQSPEHQQRDEEVGYVVYQNSVAFLRARVTEINRHVVWHQVQSAKAVEAHSKRLAELGVTFSDRVTEELTNILMVLTDMEHGSRIGSRR</sequence>
<dbReference type="VEuPathDB" id="TriTrypDB:LdCL_320031600"/>
<accession>A0A504X9D9</accession>
<evidence type="ECO:0000313" key="3">
    <source>
        <dbReference type="Proteomes" id="UP000318447"/>
    </source>
</evidence>
<proteinExistence type="predicted"/>
<evidence type="ECO:0000256" key="1">
    <source>
        <dbReference type="SAM" id="MobiDB-lite"/>
    </source>
</evidence>
<reference evidence="3" key="1">
    <citation type="submission" date="2019-02" db="EMBL/GenBank/DDBJ databases">
        <title>FDA dAtabase for Regulatory Grade micrObial Sequences (FDA-ARGOS): Supporting development and validation of Infectious Disease Dx tests.</title>
        <authorList>
            <person name="Duncan R."/>
            <person name="Fisher C."/>
            <person name="Tallon L."/>
            <person name="Sadzewicz L."/>
            <person name="Sengamalay N."/>
            <person name="Ott S."/>
            <person name="Godinez A."/>
            <person name="Nagaraj S."/>
            <person name="Vavikolanu K."/>
            <person name="Nadendla S."/>
            <person name="Aluvathingal J."/>
            <person name="Sichtig H."/>
        </authorList>
    </citation>
    <scope>NUCLEOTIDE SEQUENCE [LARGE SCALE GENOMIC DNA]</scope>
    <source>
        <strain evidence="3">FDAARGOS_361</strain>
    </source>
</reference>
<evidence type="ECO:0000313" key="2">
    <source>
        <dbReference type="EMBL" id="TPP43769.1"/>
    </source>
</evidence>
<gene>
    <name evidence="2" type="ORF">CGC21_20840</name>
</gene>
<dbReference type="EMBL" id="RHLC01000009">
    <property type="protein sequence ID" value="TPP43769.1"/>
    <property type="molecule type" value="Genomic_DNA"/>
</dbReference>
<dbReference type="Proteomes" id="UP000318447">
    <property type="component" value="Unassembled WGS sequence"/>
</dbReference>
<feature type="compositionally biased region" description="Low complexity" evidence="1">
    <location>
        <begin position="428"/>
        <end position="455"/>
    </location>
</feature>
<organism evidence="2 3">
    <name type="scientific">Leishmania donovani</name>
    <dbReference type="NCBI Taxonomy" id="5661"/>
    <lineage>
        <taxon>Eukaryota</taxon>
        <taxon>Discoba</taxon>
        <taxon>Euglenozoa</taxon>
        <taxon>Kinetoplastea</taxon>
        <taxon>Metakinetoplastina</taxon>
        <taxon>Trypanosomatida</taxon>
        <taxon>Trypanosomatidae</taxon>
        <taxon>Leishmaniinae</taxon>
        <taxon>Leishmania</taxon>
    </lineage>
</organism>
<name>A0A504X9D9_LEIDO</name>
<comment type="caution">
    <text evidence="2">The sequence shown here is derived from an EMBL/GenBank/DDBJ whole genome shotgun (WGS) entry which is preliminary data.</text>
</comment>
<dbReference type="VEuPathDB" id="TriTrypDB:LdBPK_322610.1"/>
<feature type="region of interest" description="Disordered" evidence="1">
    <location>
        <begin position="373"/>
        <end position="477"/>
    </location>
</feature>
<dbReference type="AlphaFoldDB" id="A0A504X9D9"/>
<feature type="compositionally biased region" description="Basic and acidic residues" evidence="1">
    <location>
        <begin position="384"/>
        <end position="397"/>
    </location>
</feature>
<dbReference type="VEuPathDB" id="TriTrypDB:LDHU3_32.3240"/>
<protein>
    <submittedName>
        <fullName evidence="2">Uncharacterized protein</fullName>
    </submittedName>
</protein>
<feature type="compositionally biased region" description="Polar residues" evidence="1">
    <location>
        <begin position="400"/>
        <end position="414"/>
    </location>
</feature>